<evidence type="ECO:0000313" key="2">
    <source>
        <dbReference type="EMBL" id="DAD17841.1"/>
    </source>
</evidence>
<evidence type="ECO:0000313" key="3">
    <source>
        <dbReference type="Proteomes" id="UP000607653"/>
    </source>
</evidence>
<comment type="caution">
    <text evidence="2">The sequence shown here is derived from an EMBL/GenBank/DDBJ whole genome shotgun (WGS) entry which is preliminary data.</text>
</comment>
<keyword evidence="1" id="KW-1133">Transmembrane helix</keyword>
<sequence>MFFLRSILVSWFGALSYNVPLVGFFFSFPIQVPKGFFLFDLRNFLKHWSITSYAKFKVGKMGTSDRSNWNLFEQWIFILVMICI</sequence>
<evidence type="ECO:0000256" key="1">
    <source>
        <dbReference type="SAM" id="Phobius"/>
    </source>
</evidence>
<organism evidence="2 3">
    <name type="scientific">Nelumbo nucifera</name>
    <name type="common">Sacred lotus</name>
    <dbReference type="NCBI Taxonomy" id="4432"/>
    <lineage>
        <taxon>Eukaryota</taxon>
        <taxon>Viridiplantae</taxon>
        <taxon>Streptophyta</taxon>
        <taxon>Embryophyta</taxon>
        <taxon>Tracheophyta</taxon>
        <taxon>Spermatophyta</taxon>
        <taxon>Magnoliopsida</taxon>
        <taxon>Proteales</taxon>
        <taxon>Nelumbonaceae</taxon>
        <taxon>Nelumbo</taxon>
    </lineage>
</organism>
<name>A0A822XFH4_NELNU</name>
<accession>A0A822XFH4</accession>
<reference evidence="2 3" key="1">
    <citation type="journal article" date="2020" name="Mol. Biol. Evol.">
        <title>Distinct Expression and Methylation Patterns for Genes with Different Fates following a Single Whole-Genome Duplication in Flowering Plants.</title>
        <authorList>
            <person name="Shi T."/>
            <person name="Rahmani R.S."/>
            <person name="Gugger P.F."/>
            <person name="Wang M."/>
            <person name="Li H."/>
            <person name="Zhang Y."/>
            <person name="Li Z."/>
            <person name="Wang Q."/>
            <person name="Van de Peer Y."/>
            <person name="Marchal K."/>
            <person name="Chen J."/>
        </authorList>
    </citation>
    <scope>NUCLEOTIDE SEQUENCE [LARGE SCALE GENOMIC DNA]</scope>
    <source>
        <tissue evidence="2">Leaf</tissue>
    </source>
</reference>
<keyword evidence="1" id="KW-0472">Membrane</keyword>
<keyword evidence="3" id="KW-1185">Reference proteome</keyword>
<protein>
    <submittedName>
        <fullName evidence="2">Uncharacterized protein</fullName>
    </submittedName>
</protein>
<feature type="transmembrane region" description="Helical" evidence="1">
    <location>
        <begin position="6"/>
        <end position="28"/>
    </location>
</feature>
<gene>
    <name evidence="2" type="ORF">HUJ06_019304</name>
</gene>
<proteinExistence type="predicted"/>
<dbReference type="AlphaFoldDB" id="A0A822XFH4"/>
<keyword evidence="1" id="KW-0812">Transmembrane</keyword>
<dbReference type="EMBL" id="DUZY01000001">
    <property type="protein sequence ID" value="DAD17841.1"/>
    <property type="molecule type" value="Genomic_DNA"/>
</dbReference>
<dbReference type="Proteomes" id="UP000607653">
    <property type="component" value="Unassembled WGS sequence"/>
</dbReference>